<dbReference type="GO" id="GO:0005737">
    <property type="term" value="C:cytoplasm"/>
    <property type="evidence" value="ECO:0007669"/>
    <property type="project" value="TreeGrafter"/>
</dbReference>
<dbReference type="GO" id="GO:0007015">
    <property type="term" value="P:actin filament organization"/>
    <property type="evidence" value="ECO:0007669"/>
    <property type="project" value="TreeGrafter"/>
</dbReference>
<dbReference type="InterPro" id="IPR036961">
    <property type="entry name" value="Kinesin_motor_dom_sf"/>
</dbReference>
<dbReference type="InterPro" id="IPR027417">
    <property type="entry name" value="P-loop_NTPase"/>
</dbReference>
<dbReference type="GO" id="GO:0051015">
    <property type="term" value="F:actin filament binding"/>
    <property type="evidence" value="ECO:0007669"/>
    <property type="project" value="TreeGrafter"/>
</dbReference>
<dbReference type="Pfam" id="PF00063">
    <property type="entry name" value="Myosin_head"/>
    <property type="match status" value="1"/>
</dbReference>
<evidence type="ECO:0000313" key="9">
    <source>
        <dbReference type="EMBL" id="POM74972.1"/>
    </source>
</evidence>
<evidence type="ECO:0000256" key="7">
    <source>
        <dbReference type="SAM" id="MobiDB-lite"/>
    </source>
</evidence>
<dbReference type="GO" id="GO:0016459">
    <property type="term" value="C:myosin complex"/>
    <property type="evidence" value="ECO:0007669"/>
    <property type="project" value="UniProtKB-KW"/>
</dbReference>
<reference evidence="9 10" key="1">
    <citation type="journal article" date="2017" name="Genome Biol. Evol.">
        <title>Phytophthora megakarya and P. palmivora, closely related causal agents of cacao black pod rot, underwent increases in genome sizes and gene numbers by different mechanisms.</title>
        <authorList>
            <person name="Ali S.S."/>
            <person name="Shao J."/>
            <person name="Lary D.J."/>
            <person name="Kronmiller B."/>
            <person name="Shen D."/>
            <person name="Strem M.D."/>
            <person name="Amoako-Attah I."/>
            <person name="Akrofi A.Y."/>
            <person name="Begoude B.A."/>
            <person name="Ten Hoopen G.M."/>
            <person name="Coulibaly K."/>
            <person name="Kebe B.I."/>
            <person name="Melnick R.L."/>
            <person name="Guiltinan M.J."/>
            <person name="Tyler B.M."/>
            <person name="Meinhardt L.W."/>
            <person name="Bailey B.A."/>
        </authorList>
    </citation>
    <scope>NUCLEOTIDE SEQUENCE [LARGE SCALE GENOMIC DNA]</scope>
    <source>
        <strain evidence="10">sbr112.9</strain>
    </source>
</reference>
<keyword evidence="1" id="KW-0547">Nucleotide-binding</keyword>
<proteinExistence type="inferred from homology"/>
<dbReference type="OrthoDB" id="62810at2759"/>
<keyword evidence="3 6" id="KW-0518">Myosin</keyword>
<dbReference type="GO" id="GO:0000146">
    <property type="term" value="F:microfilament motor activity"/>
    <property type="evidence" value="ECO:0007669"/>
    <property type="project" value="TreeGrafter"/>
</dbReference>
<evidence type="ECO:0000259" key="8">
    <source>
        <dbReference type="PROSITE" id="PS51456"/>
    </source>
</evidence>
<dbReference type="GO" id="GO:0016020">
    <property type="term" value="C:membrane"/>
    <property type="evidence" value="ECO:0007669"/>
    <property type="project" value="TreeGrafter"/>
</dbReference>
<keyword evidence="5 6" id="KW-0009">Actin-binding</keyword>
<dbReference type="EMBL" id="NCKW01004193">
    <property type="protein sequence ID" value="POM74972.1"/>
    <property type="molecule type" value="Genomic_DNA"/>
</dbReference>
<evidence type="ECO:0000256" key="6">
    <source>
        <dbReference type="PROSITE-ProRule" id="PRU00782"/>
    </source>
</evidence>
<dbReference type="AlphaFoldDB" id="A0A2P4YAY8"/>
<evidence type="ECO:0000256" key="2">
    <source>
        <dbReference type="ARBA" id="ARBA00022840"/>
    </source>
</evidence>
<dbReference type="PANTHER" id="PTHR13140">
    <property type="entry name" value="MYOSIN"/>
    <property type="match status" value="1"/>
</dbReference>
<name>A0A2P4YAY8_9STRA</name>
<evidence type="ECO:0000256" key="5">
    <source>
        <dbReference type="ARBA" id="ARBA00023203"/>
    </source>
</evidence>
<sequence length="224" mass="24656">MLARHTPPMITTRPLSSKTLGKAVDSPSSNQYQSNNASHAKRPALGQIDARHVQIGAKVWVADAKVLWRIGEVQTIAEDRKTAQIYLPDAADEHVQTLRMDQLFTFDASHIVDHTDVALMNNMHEAPLLNVLRQRFERDEIYTFTADILLSINPYKSIPLLYDVVGFMKTREEAATATGDGSSSDSSAPPHLFSIAEKAYMGMKGVVPGSGTPQSIVISALEKR</sequence>
<organism evidence="9 10">
    <name type="scientific">Phytophthora palmivora</name>
    <dbReference type="NCBI Taxonomy" id="4796"/>
    <lineage>
        <taxon>Eukaryota</taxon>
        <taxon>Sar</taxon>
        <taxon>Stramenopiles</taxon>
        <taxon>Oomycota</taxon>
        <taxon>Peronosporomycetes</taxon>
        <taxon>Peronosporales</taxon>
        <taxon>Peronosporaceae</taxon>
        <taxon>Phytophthora</taxon>
    </lineage>
</organism>
<keyword evidence="10" id="KW-1185">Reference proteome</keyword>
<evidence type="ECO:0000313" key="10">
    <source>
        <dbReference type="Proteomes" id="UP000237271"/>
    </source>
</evidence>
<dbReference type="InterPro" id="IPR001609">
    <property type="entry name" value="Myosin_head_motor_dom-like"/>
</dbReference>
<protein>
    <submittedName>
        <fullName evidence="9">Myosin-like protein</fullName>
    </submittedName>
</protein>
<dbReference type="SUPFAM" id="SSF52540">
    <property type="entry name" value="P-loop containing nucleoside triphosphate hydrolases"/>
    <property type="match status" value="1"/>
</dbReference>
<comment type="caution">
    <text evidence="9">The sequence shown here is derived from an EMBL/GenBank/DDBJ whole genome shotgun (WGS) entry which is preliminary data.</text>
</comment>
<dbReference type="Proteomes" id="UP000237271">
    <property type="component" value="Unassembled WGS sequence"/>
</dbReference>
<feature type="domain" description="Myosin motor" evidence="8">
    <location>
        <begin position="112"/>
        <end position="224"/>
    </location>
</feature>
<evidence type="ECO:0000256" key="4">
    <source>
        <dbReference type="ARBA" id="ARBA00023175"/>
    </source>
</evidence>
<gene>
    <name evidence="9" type="ORF">PHPALM_7983</name>
</gene>
<comment type="similarity">
    <text evidence="6">Belongs to the TRAFAC class myosin-kinesin ATPase superfamily. Myosin family.</text>
</comment>
<dbReference type="GO" id="GO:0005524">
    <property type="term" value="F:ATP binding"/>
    <property type="evidence" value="ECO:0007669"/>
    <property type="project" value="UniProtKB-KW"/>
</dbReference>
<feature type="region of interest" description="Disordered" evidence="7">
    <location>
        <begin position="1"/>
        <end position="40"/>
    </location>
</feature>
<evidence type="ECO:0000256" key="1">
    <source>
        <dbReference type="ARBA" id="ARBA00022741"/>
    </source>
</evidence>
<keyword evidence="2" id="KW-0067">ATP-binding</keyword>
<dbReference type="PROSITE" id="PS51456">
    <property type="entry name" value="MYOSIN_MOTOR"/>
    <property type="match status" value="1"/>
</dbReference>
<evidence type="ECO:0000256" key="3">
    <source>
        <dbReference type="ARBA" id="ARBA00023123"/>
    </source>
</evidence>
<feature type="compositionally biased region" description="Polar residues" evidence="7">
    <location>
        <begin position="26"/>
        <end position="38"/>
    </location>
</feature>
<dbReference type="Gene3D" id="3.40.850.10">
    <property type="entry name" value="Kinesin motor domain"/>
    <property type="match status" value="1"/>
</dbReference>
<accession>A0A2P4YAY8</accession>
<keyword evidence="4" id="KW-0505">Motor protein</keyword>
<dbReference type="PANTHER" id="PTHR13140:SF845">
    <property type="entry name" value="MYOSIN-LIKE PROTEIN"/>
    <property type="match status" value="1"/>
</dbReference>
<comment type="caution">
    <text evidence="6">Lacks conserved residue(s) required for the propagation of feature annotation.</text>
</comment>